<sequence>MIGELSYFLASLVSNGNASCKNKSCTATFSLSVLDKPIDNISTFVLVNIIIKDEHHHDELQKSSKQLPGEIRSGTVNEVRLHYNGSADAYVNSIASNSNEFLPTKAAIQKAVRIIMNEEMVSTCWITNLLLTAN</sequence>
<protein>
    <submittedName>
        <fullName evidence="1">Uncharacterized protein</fullName>
    </submittedName>
</protein>
<gene>
    <name evidence="1" type="ORF">OXX778_LOCUS16771</name>
</gene>
<dbReference type="AlphaFoldDB" id="A0A814HFS4"/>
<dbReference type="EMBL" id="CAJNOC010004070">
    <property type="protein sequence ID" value="CAF1008443.1"/>
    <property type="molecule type" value="Genomic_DNA"/>
</dbReference>
<dbReference type="Proteomes" id="UP000663879">
    <property type="component" value="Unassembled WGS sequence"/>
</dbReference>
<comment type="caution">
    <text evidence="1">The sequence shown here is derived from an EMBL/GenBank/DDBJ whole genome shotgun (WGS) entry which is preliminary data.</text>
</comment>
<reference evidence="1" key="1">
    <citation type="submission" date="2021-02" db="EMBL/GenBank/DDBJ databases">
        <authorList>
            <person name="Nowell W R."/>
        </authorList>
    </citation>
    <scope>NUCLEOTIDE SEQUENCE</scope>
    <source>
        <strain evidence="1">Ploen Becks lab</strain>
    </source>
</reference>
<evidence type="ECO:0000313" key="2">
    <source>
        <dbReference type="Proteomes" id="UP000663879"/>
    </source>
</evidence>
<name>A0A814HFS4_9BILA</name>
<proteinExistence type="predicted"/>
<keyword evidence="2" id="KW-1185">Reference proteome</keyword>
<evidence type="ECO:0000313" key="1">
    <source>
        <dbReference type="EMBL" id="CAF1008443.1"/>
    </source>
</evidence>
<accession>A0A814HFS4</accession>
<organism evidence="1 2">
    <name type="scientific">Brachionus calyciflorus</name>
    <dbReference type="NCBI Taxonomy" id="104777"/>
    <lineage>
        <taxon>Eukaryota</taxon>
        <taxon>Metazoa</taxon>
        <taxon>Spiralia</taxon>
        <taxon>Gnathifera</taxon>
        <taxon>Rotifera</taxon>
        <taxon>Eurotatoria</taxon>
        <taxon>Monogononta</taxon>
        <taxon>Pseudotrocha</taxon>
        <taxon>Ploima</taxon>
        <taxon>Brachionidae</taxon>
        <taxon>Brachionus</taxon>
    </lineage>
</organism>